<dbReference type="AlphaFoldDB" id="A0A0K2TGC6"/>
<keyword evidence="1" id="KW-0812">Transmembrane</keyword>
<keyword evidence="1" id="KW-0472">Membrane</keyword>
<reference evidence="2" key="1">
    <citation type="submission" date="2014-05" db="EMBL/GenBank/DDBJ databases">
        <authorList>
            <person name="Chronopoulou M."/>
        </authorList>
    </citation>
    <scope>NUCLEOTIDE SEQUENCE</scope>
    <source>
        <tissue evidence="2">Whole organism</tissue>
    </source>
</reference>
<dbReference type="EMBL" id="HACA01007693">
    <property type="protein sequence ID" value="CDW25054.1"/>
    <property type="molecule type" value="Transcribed_RNA"/>
</dbReference>
<evidence type="ECO:0000313" key="2">
    <source>
        <dbReference type="EMBL" id="CDW25054.1"/>
    </source>
</evidence>
<sequence length="136" mass="15006">MPGYHEDPTLTNYVSQAALALTVFSLFVSAGAYFPFLFGLNGPSAIGRSEELSVMSIISDCGEFAVCEAHARPQEFGWMALPFLIFIPGDNNGAKSDSSWQRAANYGKSKIDCYDKYQCIMNPIWIAKYLLDITLS</sequence>
<feature type="transmembrane region" description="Helical" evidence="1">
    <location>
        <begin position="17"/>
        <end position="40"/>
    </location>
</feature>
<keyword evidence="1" id="KW-1133">Transmembrane helix</keyword>
<organism evidence="2">
    <name type="scientific">Lepeophtheirus salmonis</name>
    <name type="common">Salmon louse</name>
    <name type="synonym">Caligus salmonis</name>
    <dbReference type="NCBI Taxonomy" id="72036"/>
    <lineage>
        <taxon>Eukaryota</taxon>
        <taxon>Metazoa</taxon>
        <taxon>Ecdysozoa</taxon>
        <taxon>Arthropoda</taxon>
        <taxon>Crustacea</taxon>
        <taxon>Multicrustacea</taxon>
        <taxon>Hexanauplia</taxon>
        <taxon>Copepoda</taxon>
        <taxon>Siphonostomatoida</taxon>
        <taxon>Caligidae</taxon>
        <taxon>Lepeophtheirus</taxon>
    </lineage>
</organism>
<protein>
    <submittedName>
        <fullName evidence="2">Putative LOC100900874 [Metaseiulus occidentalis]</fullName>
    </submittedName>
</protein>
<name>A0A0K2TGC6_LEPSM</name>
<evidence type="ECO:0000256" key="1">
    <source>
        <dbReference type="SAM" id="Phobius"/>
    </source>
</evidence>
<dbReference type="OrthoDB" id="10489496at2759"/>
<accession>A0A0K2TGC6</accession>
<proteinExistence type="predicted"/>